<dbReference type="EMBL" id="AY915459">
    <property type="protein sequence ID" value="ABA40859.1"/>
    <property type="molecule type" value="mRNA"/>
</dbReference>
<evidence type="ECO:0000313" key="2">
    <source>
        <dbReference type="EMBL" id="ABA40859.1"/>
    </source>
</evidence>
<proteinExistence type="evidence at transcript level"/>
<feature type="compositionally biased region" description="Polar residues" evidence="1">
    <location>
        <begin position="47"/>
        <end position="62"/>
    </location>
</feature>
<evidence type="ECO:0000256" key="1">
    <source>
        <dbReference type="SAM" id="MobiDB-lite"/>
    </source>
</evidence>
<accession>Q3KTI5</accession>
<reference evidence="2" key="2">
    <citation type="journal article" date="2006" name="PLoS Pathog.">
        <title>New perspectives on host-parasite interplay by comparative transcriptomic and proteomic analyses of Schistosoma japonicum.</title>
        <authorList>
            <person name="Liu F."/>
            <person name="Lu J."/>
            <person name="Hu W."/>
            <person name="Wang S.Y."/>
            <person name="Cui S.J."/>
            <person name="Chi M."/>
            <person name="Yan Q."/>
            <person name="Wang X.R."/>
            <person name="Song H.D."/>
            <person name="Xu X.N."/>
            <person name="Wang J.J."/>
            <person name="Zhang X.L."/>
            <person name="Zhang X."/>
            <person name="Wang Z.Q."/>
            <person name="Xue C.L."/>
            <person name="Brindley P.J."/>
            <person name="McManus D.P."/>
            <person name="Yang P.Y."/>
            <person name="Feng Z."/>
            <person name="Chen Z."/>
            <person name="Han Z.G."/>
        </authorList>
    </citation>
    <scope>NUCLEOTIDE SEQUENCE</scope>
</reference>
<feature type="region of interest" description="Disordered" evidence="1">
    <location>
        <begin position="34"/>
        <end position="62"/>
    </location>
</feature>
<protein>
    <submittedName>
        <fullName evidence="2">SJCHGC06864 protein</fullName>
    </submittedName>
</protein>
<sequence length="62" mass="6679">MSNDEGCYTLTLEASDANAPKNLEPIVLSTRVEVKSKQKSRYDVGSRGSSRTNSRATSITTG</sequence>
<name>Q3KTI5_SCHJA</name>
<feature type="compositionally biased region" description="Basic and acidic residues" evidence="1">
    <location>
        <begin position="34"/>
        <end position="44"/>
    </location>
</feature>
<reference evidence="2" key="1">
    <citation type="submission" date="2005-01" db="EMBL/GenBank/DDBJ databases">
        <authorList>
            <person name="Han Z."/>
        </authorList>
    </citation>
    <scope>NUCLEOTIDE SEQUENCE</scope>
</reference>
<organism evidence="2">
    <name type="scientific">Schistosoma japonicum</name>
    <name type="common">Blood fluke</name>
    <dbReference type="NCBI Taxonomy" id="6182"/>
    <lineage>
        <taxon>Eukaryota</taxon>
        <taxon>Metazoa</taxon>
        <taxon>Spiralia</taxon>
        <taxon>Lophotrochozoa</taxon>
        <taxon>Platyhelminthes</taxon>
        <taxon>Trematoda</taxon>
        <taxon>Digenea</taxon>
        <taxon>Strigeidida</taxon>
        <taxon>Schistosomatoidea</taxon>
        <taxon>Schistosomatidae</taxon>
        <taxon>Schistosoma</taxon>
    </lineage>
</organism>
<dbReference type="AlphaFoldDB" id="Q3KTI5"/>